<dbReference type="PANTHER" id="PTHR47704">
    <property type="entry name" value="POTASSIUM TRANSPORTER KIMA"/>
    <property type="match status" value="1"/>
</dbReference>
<proteinExistence type="predicted"/>
<feature type="transmembrane region" description="Helical" evidence="5">
    <location>
        <begin position="393"/>
        <end position="414"/>
    </location>
</feature>
<evidence type="ECO:0000256" key="4">
    <source>
        <dbReference type="ARBA" id="ARBA00023136"/>
    </source>
</evidence>
<keyword evidence="6" id="KW-0238">DNA-binding</keyword>
<dbReference type="Proteomes" id="UP000235598">
    <property type="component" value="Unassembled WGS sequence"/>
</dbReference>
<dbReference type="GO" id="GO:0003677">
    <property type="term" value="F:DNA binding"/>
    <property type="evidence" value="ECO:0007669"/>
    <property type="project" value="UniProtKB-KW"/>
</dbReference>
<dbReference type="InterPro" id="IPR053153">
    <property type="entry name" value="APC_K+_Transporter"/>
</dbReference>
<feature type="transmembrane region" description="Helical" evidence="5">
    <location>
        <begin position="486"/>
        <end position="505"/>
    </location>
</feature>
<evidence type="ECO:0000313" key="6">
    <source>
        <dbReference type="EMBL" id="PMD06728.1"/>
    </source>
</evidence>
<gene>
    <name evidence="6" type="ORF">CJ199_04255</name>
</gene>
<dbReference type="GO" id="GO:0022857">
    <property type="term" value="F:transmembrane transporter activity"/>
    <property type="evidence" value="ECO:0007669"/>
    <property type="project" value="InterPro"/>
</dbReference>
<feature type="transmembrane region" description="Helical" evidence="5">
    <location>
        <begin position="348"/>
        <end position="372"/>
    </location>
</feature>
<feature type="transmembrane region" description="Helical" evidence="5">
    <location>
        <begin position="420"/>
        <end position="439"/>
    </location>
</feature>
<keyword evidence="4 5" id="KW-0472">Membrane</keyword>
<reference evidence="6 7" key="1">
    <citation type="submission" date="2017-09" db="EMBL/GenBank/DDBJ databases">
        <title>Bacterial strain isolated from the female urinary microbiota.</title>
        <authorList>
            <person name="Thomas-White K."/>
            <person name="Kumar N."/>
            <person name="Forster S."/>
            <person name="Putonti C."/>
            <person name="Lawley T."/>
            <person name="Wolfe A.J."/>
        </authorList>
    </citation>
    <scope>NUCLEOTIDE SEQUENCE [LARGE SCALE GENOMIC DNA]</scope>
    <source>
        <strain evidence="6 7">UMB1301</strain>
    </source>
</reference>
<evidence type="ECO:0000256" key="5">
    <source>
        <dbReference type="SAM" id="Phobius"/>
    </source>
</evidence>
<keyword evidence="2 5" id="KW-0812">Transmembrane</keyword>
<feature type="transmembrane region" description="Helical" evidence="5">
    <location>
        <begin position="160"/>
        <end position="180"/>
    </location>
</feature>
<dbReference type="InterPro" id="IPR002293">
    <property type="entry name" value="AA/rel_permease1"/>
</dbReference>
<feature type="transmembrane region" description="Helical" evidence="5">
    <location>
        <begin position="129"/>
        <end position="154"/>
    </location>
</feature>
<dbReference type="GO" id="GO:0016020">
    <property type="term" value="C:membrane"/>
    <property type="evidence" value="ECO:0007669"/>
    <property type="project" value="UniProtKB-SubCell"/>
</dbReference>
<accession>A0A2N6VRS7</accession>
<feature type="transmembrane region" description="Helical" evidence="5">
    <location>
        <begin position="460"/>
        <end position="480"/>
    </location>
</feature>
<evidence type="ECO:0000256" key="3">
    <source>
        <dbReference type="ARBA" id="ARBA00022989"/>
    </source>
</evidence>
<organism evidence="6 7">
    <name type="scientific">Brevibacterium paucivorans</name>
    <dbReference type="NCBI Taxonomy" id="170994"/>
    <lineage>
        <taxon>Bacteria</taxon>
        <taxon>Bacillati</taxon>
        <taxon>Actinomycetota</taxon>
        <taxon>Actinomycetes</taxon>
        <taxon>Micrococcales</taxon>
        <taxon>Brevibacteriaceae</taxon>
        <taxon>Brevibacterium</taxon>
    </lineage>
</organism>
<comment type="subcellular location">
    <subcellularLocation>
        <location evidence="1">Membrane</location>
        <topology evidence="1">Multi-pass membrane protein</topology>
    </subcellularLocation>
</comment>
<evidence type="ECO:0000256" key="2">
    <source>
        <dbReference type="ARBA" id="ARBA00022692"/>
    </source>
</evidence>
<keyword evidence="3 5" id="KW-1133">Transmembrane helix</keyword>
<evidence type="ECO:0000313" key="7">
    <source>
        <dbReference type="Proteomes" id="UP000235598"/>
    </source>
</evidence>
<feature type="transmembrane region" description="Helical" evidence="5">
    <location>
        <begin position="234"/>
        <end position="259"/>
    </location>
</feature>
<dbReference type="Gene3D" id="1.20.1740.10">
    <property type="entry name" value="Amino acid/polyamine transporter I"/>
    <property type="match status" value="1"/>
</dbReference>
<sequence>MMTKCTIQTPFDVPLVPVANNFALLKRIIVGRPFRSDHFRREALPKRFAMPIFASDMLSSVAYAPDAILLALSLSGFVAISTAPWIGIAVGVLILILVGSYRLNLKAYPGGGADYDVATRNLGYRPGRAVAAALLVDYVLTLSVSMAVLASYLASAFHVLEGYLTLITTIGIAVVTLFGLRGGRAMPLLLAIPTYLFVGAVLVTVGYGAIRIARGDEIQAATAHLSVVPLDGDLHWHGAVVTIIILRAFSSGLVAVAGIETVGTAVPKFAKPRGVNAGNTLAFTGLLSAAMLIGLTWLATQVGAKYVSNPSTQLFERSQPVGEEFHQVPVLAQCADAVFDHMPAVATAITLITALVLLVAANTSMEGFPGLASKLARDSFLPKQLASLGDRMTFSNGVVVLSISSIFLVILTGANAERLIDMYLVGVFASLALGQWGMVKHWTSRIRAIVSGPVRTRMMFNRVVNTLGAITATAILAVVLVSKFFLGAWLALALMLVGYVAMGLIHRHYTRVARELNVNPKDGSVKALPPRTRAVVVVSEINKPTMRAVAFARATRPNVLTAVAIAVDEDQAALVQKRWDELKLPIRLTLLDSPYRELIRPVMNYIAHMHAKSPDDLITVYVPQYIVGRWWEQILHNQALLGLRKRLLFLPNVQVVTVPWRLESFNRNRELLMGRGGHVDERVMRMYE</sequence>
<comment type="caution">
    <text evidence="6">The sequence shown here is derived from an EMBL/GenBank/DDBJ whole genome shotgun (WGS) entry which is preliminary data.</text>
</comment>
<dbReference type="PANTHER" id="PTHR47704:SF1">
    <property type="entry name" value="POTASSIUM TRANSPORTER KIMA"/>
    <property type="match status" value="1"/>
</dbReference>
<feature type="transmembrane region" description="Helical" evidence="5">
    <location>
        <begin position="187"/>
        <end position="210"/>
    </location>
</feature>
<feature type="transmembrane region" description="Helical" evidence="5">
    <location>
        <begin position="77"/>
        <end position="98"/>
    </location>
</feature>
<protein>
    <submittedName>
        <fullName evidence="6">DNA-binding protein</fullName>
    </submittedName>
</protein>
<evidence type="ECO:0000256" key="1">
    <source>
        <dbReference type="ARBA" id="ARBA00004141"/>
    </source>
</evidence>
<dbReference type="EMBL" id="PNHK01000001">
    <property type="protein sequence ID" value="PMD06728.1"/>
    <property type="molecule type" value="Genomic_DNA"/>
</dbReference>
<dbReference type="AlphaFoldDB" id="A0A2N6VRS7"/>
<dbReference type="Pfam" id="PF13520">
    <property type="entry name" value="AA_permease_2"/>
    <property type="match status" value="1"/>
</dbReference>
<feature type="transmembrane region" description="Helical" evidence="5">
    <location>
        <begin position="280"/>
        <end position="300"/>
    </location>
</feature>
<name>A0A2N6VRS7_9MICO</name>
<dbReference type="OrthoDB" id="9759676at2"/>